<feature type="transmembrane region" description="Helical" evidence="8">
    <location>
        <begin position="175"/>
        <end position="201"/>
    </location>
</feature>
<dbReference type="PANTHER" id="PTHR30294">
    <property type="entry name" value="MEMBRANE COMPONENT OF ABC TRANSPORTER YHHJ-RELATED"/>
    <property type="match status" value="1"/>
</dbReference>
<evidence type="ECO:0000256" key="2">
    <source>
        <dbReference type="ARBA" id="ARBA00007783"/>
    </source>
</evidence>
<dbReference type="EMBL" id="CP060244">
    <property type="protein sequence ID" value="QNT78389.1"/>
    <property type="molecule type" value="Genomic_DNA"/>
</dbReference>
<keyword evidence="4" id="KW-1003">Cell membrane</keyword>
<accession>A0A7H1NRH9</accession>
<keyword evidence="3" id="KW-0813">Transport</keyword>
<proteinExistence type="inferred from homology"/>
<organism evidence="10 11">
    <name type="scientific">Entomobacter blattae</name>
    <dbReference type="NCBI Taxonomy" id="2762277"/>
    <lineage>
        <taxon>Bacteria</taxon>
        <taxon>Pseudomonadati</taxon>
        <taxon>Pseudomonadota</taxon>
        <taxon>Alphaproteobacteria</taxon>
        <taxon>Acetobacterales</taxon>
        <taxon>Acetobacteraceae</taxon>
        <taxon>Entomobacter</taxon>
    </lineage>
</organism>
<dbReference type="InterPro" id="IPR047817">
    <property type="entry name" value="ABC2_TM_bact-type"/>
</dbReference>
<dbReference type="GO" id="GO:0005886">
    <property type="term" value="C:plasma membrane"/>
    <property type="evidence" value="ECO:0007669"/>
    <property type="project" value="UniProtKB-SubCell"/>
</dbReference>
<dbReference type="GO" id="GO:0140359">
    <property type="term" value="F:ABC-type transporter activity"/>
    <property type="evidence" value="ECO:0007669"/>
    <property type="project" value="InterPro"/>
</dbReference>
<dbReference type="RefSeq" id="WP_203414711.1">
    <property type="nucleotide sequence ID" value="NZ_CP060244.1"/>
</dbReference>
<comment type="subcellular location">
    <subcellularLocation>
        <location evidence="1">Cell membrane</location>
        <topology evidence="1">Multi-pass membrane protein</topology>
    </subcellularLocation>
</comment>
<dbReference type="KEGG" id="ebla:JGUZn3_11630"/>
<feature type="transmembrane region" description="Helical" evidence="8">
    <location>
        <begin position="345"/>
        <end position="364"/>
    </location>
</feature>
<dbReference type="PROSITE" id="PS51012">
    <property type="entry name" value="ABC_TM2"/>
    <property type="match status" value="1"/>
</dbReference>
<sequence>MSFSPANIFYLGVKELWGLLRDPIMLVLIAYSFSISIYVQATGTPETLEKASLAIIDEDLSPLTRQISMAFYPPYFLPPYAESMKGADTGMDRGIYTFSIDFPPNLQRDLLNGRNPSIQLNVDATRMSQAFTGGGYIQTIINNEVSSFLKRYTSQTTLPISLAMRARFNPNLIQAWFSSVVAVINSVTMLSLILTGAALIREREHGTIEHLLVMPITPFEIMVAKIWSMGLVVLAACMFSLLFIVQLAMQVPVAGSVPLFLAGTALNLFACTSLGIFLATFAKTMPQFALLIMLVLLPLQMLSGGMTPRESMPAFVQDIMLAAPTTHFVMLAQGILYRGAGLEGVWPQFLALAIIGSIFFTIALQQFSKRIGSMA</sequence>
<keyword evidence="5 8" id="KW-0812">Transmembrane</keyword>
<feature type="transmembrane region" description="Helical" evidence="8">
    <location>
        <begin position="288"/>
        <end position="307"/>
    </location>
</feature>
<comment type="similarity">
    <text evidence="2">Belongs to the ABC-2 integral membrane protein family.</text>
</comment>
<evidence type="ECO:0000256" key="4">
    <source>
        <dbReference type="ARBA" id="ARBA00022475"/>
    </source>
</evidence>
<gene>
    <name evidence="10" type="primary">yhhJ</name>
    <name evidence="10" type="ORF">JGUZn3_11630</name>
</gene>
<evidence type="ECO:0000313" key="10">
    <source>
        <dbReference type="EMBL" id="QNT78389.1"/>
    </source>
</evidence>
<evidence type="ECO:0000313" key="11">
    <source>
        <dbReference type="Proteomes" id="UP000516349"/>
    </source>
</evidence>
<feature type="domain" description="ABC transmembrane type-2" evidence="9">
    <location>
        <begin position="134"/>
        <end position="370"/>
    </location>
</feature>
<evidence type="ECO:0000256" key="1">
    <source>
        <dbReference type="ARBA" id="ARBA00004651"/>
    </source>
</evidence>
<keyword evidence="11" id="KW-1185">Reference proteome</keyword>
<dbReference type="Gene3D" id="3.40.1710.10">
    <property type="entry name" value="abc type-2 transporter like domain"/>
    <property type="match status" value="1"/>
</dbReference>
<feature type="transmembrane region" description="Helical" evidence="8">
    <location>
        <begin position="221"/>
        <end position="245"/>
    </location>
</feature>
<feature type="transmembrane region" description="Helical" evidence="8">
    <location>
        <begin position="257"/>
        <end position="282"/>
    </location>
</feature>
<keyword evidence="6 8" id="KW-1133">Transmembrane helix</keyword>
<dbReference type="InterPro" id="IPR051449">
    <property type="entry name" value="ABC-2_transporter_component"/>
</dbReference>
<reference evidence="10 11" key="1">
    <citation type="submission" date="2020-08" db="EMBL/GenBank/DDBJ databases">
        <title>Complete genome sequence of Entomobacter blattae G55GP.</title>
        <authorList>
            <person name="Poehlein A."/>
            <person name="Guzman J."/>
            <person name="Daniel R."/>
            <person name="Vilcinskas A."/>
        </authorList>
    </citation>
    <scope>NUCLEOTIDE SEQUENCE [LARGE SCALE GENOMIC DNA]</scope>
    <source>
        <strain evidence="10 11">G55GP</strain>
    </source>
</reference>
<evidence type="ECO:0000256" key="5">
    <source>
        <dbReference type="ARBA" id="ARBA00022692"/>
    </source>
</evidence>
<keyword evidence="7 8" id="KW-0472">Membrane</keyword>
<dbReference type="InterPro" id="IPR013525">
    <property type="entry name" value="ABC2_TM"/>
</dbReference>
<evidence type="ECO:0000259" key="9">
    <source>
        <dbReference type="PROSITE" id="PS51012"/>
    </source>
</evidence>
<dbReference type="AlphaFoldDB" id="A0A7H1NRH9"/>
<dbReference type="Pfam" id="PF12698">
    <property type="entry name" value="ABC2_membrane_3"/>
    <property type="match status" value="1"/>
</dbReference>
<evidence type="ECO:0000256" key="8">
    <source>
        <dbReference type="SAM" id="Phobius"/>
    </source>
</evidence>
<dbReference type="PANTHER" id="PTHR30294:SF47">
    <property type="entry name" value="INNER MEMBRANE TRANSPORT PERMEASE YHHJ"/>
    <property type="match status" value="1"/>
</dbReference>
<protein>
    <submittedName>
        <fullName evidence="10">Inner membrane transport permease YhhJ</fullName>
    </submittedName>
</protein>
<evidence type="ECO:0000256" key="7">
    <source>
        <dbReference type="ARBA" id="ARBA00023136"/>
    </source>
</evidence>
<name>A0A7H1NRH9_9PROT</name>
<dbReference type="Proteomes" id="UP000516349">
    <property type="component" value="Chromosome"/>
</dbReference>
<evidence type="ECO:0000256" key="6">
    <source>
        <dbReference type="ARBA" id="ARBA00022989"/>
    </source>
</evidence>
<evidence type="ECO:0000256" key="3">
    <source>
        <dbReference type="ARBA" id="ARBA00022448"/>
    </source>
</evidence>